<dbReference type="InterPro" id="IPR050259">
    <property type="entry name" value="SDR"/>
</dbReference>
<evidence type="ECO:0000313" key="2">
    <source>
        <dbReference type="EMBL" id="VEB37888.1"/>
    </source>
</evidence>
<dbReference type="EMBL" id="LR134173">
    <property type="protein sequence ID" value="VEB37888.1"/>
    <property type="molecule type" value="Genomic_DNA"/>
</dbReference>
<dbReference type="PANTHER" id="PTHR42879">
    <property type="entry name" value="3-OXOACYL-(ACYL-CARRIER-PROTEIN) REDUCTASE"/>
    <property type="match status" value="1"/>
</dbReference>
<dbReference type="SUPFAM" id="SSF51735">
    <property type="entry name" value="NAD(P)-binding Rossmann-fold domains"/>
    <property type="match status" value="1"/>
</dbReference>
<dbReference type="InterPro" id="IPR036291">
    <property type="entry name" value="NAD(P)-bd_dom_sf"/>
</dbReference>
<dbReference type="EC" id="1.1.1.100" evidence="2"/>
<keyword evidence="2" id="KW-0560">Oxidoreductase</keyword>
<dbReference type="Pfam" id="PF00106">
    <property type="entry name" value="adh_short"/>
    <property type="match status" value="1"/>
</dbReference>
<comment type="similarity">
    <text evidence="1">Belongs to the short-chain dehydrogenases/reductases (SDR) family.</text>
</comment>
<dbReference type="GO" id="GO:0004316">
    <property type="term" value="F:3-oxoacyl-[acyl-carrier-protein] reductase (NADPH) activity"/>
    <property type="evidence" value="ECO:0007669"/>
    <property type="project" value="UniProtKB-EC"/>
</dbReference>
<dbReference type="Gene3D" id="3.40.50.720">
    <property type="entry name" value="NAD(P)-binding Rossmann-like Domain"/>
    <property type="match status" value="1"/>
</dbReference>
<reference evidence="2 3" key="1">
    <citation type="submission" date="2018-12" db="EMBL/GenBank/DDBJ databases">
        <authorList>
            <consortium name="Pathogen Informatics"/>
        </authorList>
    </citation>
    <scope>NUCLEOTIDE SEQUENCE [LARGE SCALE GENOMIC DNA]</scope>
    <source>
        <strain evidence="2 3">NCTC11976</strain>
    </source>
</reference>
<protein>
    <submittedName>
        <fullName evidence="2">3-oxoacyl-ACP reductase</fullName>
        <ecNumber evidence="2">1.1.1.100</ecNumber>
    </submittedName>
</protein>
<dbReference type="InterPro" id="IPR002347">
    <property type="entry name" value="SDR_fam"/>
</dbReference>
<dbReference type="Proteomes" id="UP000277577">
    <property type="component" value="Chromosome"/>
</dbReference>
<accession>A0ABY6T9F1</accession>
<keyword evidence="3" id="KW-1185">Reference proteome</keyword>
<dbReference type="PANTHER" id="PTHR42879:SF2">
    <property type="entry name" value="3-OXOACYL-[ACYL-CARRIER-PROTEIN] REDUCTASE FABG"/>
    <property type="match status" value="1"/>
</dbReference>
<evidence type="ECO:0000256" key="1">
    <source>
        <dbReference type="ARBA" id="ARBA00006484"/>
    </source>
</evidence>
<sequence length="61" mass="6445">MTSLEGKTALVTGASRGIGQAIAVKLAQQGAFVYGTATTEQGAQSINAYFEKKIYQERGSF</sequence>
<evidence type="ECO:0000313" key="3">
    <source>
        <dbReference type="Proteomes" id="UP000277577"/>
    </source>
</evidence>
<name>A0ABY6T9F1_9GAMM</name>
<gene>
    <name evidence="2" type="primary">fabG_7</name>
    <name evidence="2" type="ORF">NCTC11976_02446</name>
</gene>
<organism evidence="2 3">
    <name type="scientific">Legionella cherrii</name>
    <dbReference type="NCBI Taxonomy" id="28084"/>
    <lineage>
        <taxon>Bacteria</taxon>
        <taxon>Pseudomonadati</taxon>
        <taxon>Pseudomonadota</taxon>
        <taxon>Gammaproteobacteria</taxon>
        <taxon>Legionellales</taxon>
        <taxon>Legionellaceae</taxon>
        <taxon>Legionella</taxon>
    </lineage>
</organism>
<proteinExistence type="inferred from homology"/>